<dbReference type="Proteomes" id="UP000027586">
    <property type="component" value="Unassembled WGS sequence"/>
</dbReference>
<dbReference type="Gene3D" id="3.30.465.10">
    <property type="match status" value="1"/>
</dbReference>
<keyword evidence="5" id="KW-0560">Oxidoreductase</keyword>
<evidence type="ECO:0000259" key="7">
    <source>
        <dbReference type="PROSITE" id="PS51387"/>
    </source>
</evidence>
<dbReference type="InterPro" id="IPR016171">
    <property type="entry name" value="Vanillyl_alc_oxidase_C-sub2"/>
</dbReference>
<dbReference type="PANTHER" id="PTHR43716">
    <property type="entry name" value="D-2-HYDROXYGLUTARATE DEHYDROGENASE, MITOCHONDRIAL"/>
    <property type="match status" value="1"/>
</dbReference>
<dbReference type="Gene3D" id="1.10.45.10">
    <property type="entry name" value="Vanillyl-alcohol Oxidase, Chain A, domain 4"/>
    <property type="match status" value="1"/>
</dbReference>
<dbReference type="Gene3D" id="3.30.70.2190">
    <property type="match status" value="1"/>
</dbReference>
<keyword evidence="3" id="KW-0285">Flavoprotein</keyword>
<dbReference type="InterPro" id="IPR036318">
    <property type="entry name" value="FAD-bd_PCMH-like_sf"/>
</dbReference>
<keyword evidence="9" id="KW-1185">Reference proteome</keyword>
<dbReference type="Pfam" id="PF01565">
    <property type="entry name" value="FAD_binding_4"/>
    <property type="match status" value="1"/>
</dbReference>
<dbReference type="FunFam" id="1.10.45.10:FF:000001">
    <property type="entry name" value="D-lactate dehydrogenase mitochondrial"/>
    <property type="match status" value="1"/>
</dbReference>
<comment type="cofactor">
    <cofactor evidence="1">
        <name>FAD</name>
        <dbReference type="ChEBI" id="CHEBI:57692"/>
    </cofactor>
</comment>
<dbReference type="GO" id="GO:0016539">
    <property type="term" value="P:intein-mediated protein splicing"/>
    <property type="evidence" value="ECO:0007669"/>
    <property type="project" value="InterPro"/>
</dbReference>
<evidence type="ECO:0000313" key="8">
    <source>
        <dbReference type="EMBL" id="CDH55401.1"/>
    </source>
</evidence>
<dbReference type="Pfam" id="PF02913">
    <property type="entry name" value="FAD-oxidase_C"/>
    <property type="match status" value="1"/>
</dbReference>
<dbReference type="VEuPathDB" id="FungiDB:LCOR_06543.1"/>
<organism evidence="8 9">
    <name type="scientific">Lichtheimia corymbifera JMRC:FSU:9682</name>
    <dbReference type="NCBI Taxonomy" id="1263082"/>
    <lineage>
        <taxon>Eukaryota</taxon>
        <taxon>Fungi</taxon>
        <taxon>Fungi incertae sedis</taxon>
        <taxon>Mucoromycota</taxon>
        <taxon>Mucoromycotina</taxon>
        <taxon>Mucoromycetes</taxon>
        <taxon>Mucorales</taxon>
        <taxon>Lichtheimiaceae</taxon>
        <taxon>Lichtheimia</taxon>
    </lineage>
</organism>
<dbReference type="Gene3D" id="3.30.70.2740">
    <property type="match status" value="1"/>
</dbReference>
<protein>
    <submittedName>
        <fullName evidence="8">Dld2p</fullName>
    </submittedName>
</protein>
<comment type="catalytic activity">
    <reaction evidence="6">
        <text>(R)-lactate + 2 Fe(III)-[cytochrome c] = 2 Fe(II)-[cytochrome c] + pyruvate + 2 H(+)</text>
        <dbReference type="Rhea" id="RHEA:13521"/>
        <dbReference type="Rhea" id="RHEA-COMP:10350"/>
        <dbReference type="Rhea" id="RHEA-COMP:14399"/>
        <dbReference type="ChEBI" id="CHEBI:15361"/>
        <dbReference type="ChEBI" id="CHEBI:15378"/>
        <dbReference type="ChEBI" id="CHEBI:16004"/>
        <dbReference type="ChEBI" id="CHEBI:29033"/>
        <dbReference type="ChEBI" id="CHEBI:29034"/>
        <dbReference type="EC" id="1.1.2.4"/>
    </reaction>
</comment>
<dbReference type="Gene3D" id="3.30.43.10">
    <property type="entry name" value="Uridine Diphospho-n-acetylenolpyruvylglucosamine Reductase, domain 2"/>
    <property type="match status" value="1"/>
</dbReference>
<dbReference type="SUPFAM" id="SSF55103">
    <property type="entry name" value="FAD-linked oxidases, C-terminal domain"/>
    <property type="match status" value="1"/>
</dbReference>
<dbReference type="PROSITE" id="PS51387">
    <property type="entry name" value="FAD_PCMH"/>
    <property type="match status" value="1"/>
</dbReference>
<keyword evidence="4" id="KW-0274">FAD</keyword>
<proteinExistence type="inferred from homology"/>
<feature type="domain" description="FAD-binding PCMH-type" evidence="7">
    <location>
        <begin position="69"/>
        <end position="248"/>
    </location>
</feature>
<dbReference type="InterPro" id="IPR004113">
    <property type="entry name" value="FAD-bd_oxidored_4_C"/>
</dbReference>
<evidence type="ECO:0000313" key="9">
    <source>
        <dbReference type="Proteomes" id="UP000027586"/>
    </source>
</evidence>
<dbReference type="GO" id="GO:0004458">
    <property type="term" value="F:D-lactate dehydrogenase (cytochrome) activity"/>
    <property type="evidence" value="ECO:0007669"/>
    <property type="project" value="UniProtKB-EC"/>
</dbReference>
<dbReference type="PANTHER" id="PTHR43716:SF1">
    <property type="entry name" value="D-2-HYDROXYGLUTARATE DEHYDROGENASE, MITOCHONDRIAL"/>
    <property type="match status" value="1"/>
</dbReference>
<dbReference type="InterPro" id="IPR051264">
    <property type="entry name" value="FAD-oxidored/transferase_4"/>
</dbReference>
<sequence>MTADKHGFQLTQLTCEKLDRVKRDQRYKKLEDKDVAYFKSILPEKCVLERDAITNEQHTKYTCDWYNMFRANTSLILLPETTDQVSKILKYCNDECIAVVPQGGNTGASGGSIPVFDEIIVSTENMKTIRKFDELRGDLVCDAGCVLQDLDAFLGRAGFQIPLDLPARHACQIGGNISTNAGGIRQMRFGNLHGSVMGLEVVLPDGSIIDNLSTMRKDNTGYHLKNLFIGSEGTLGIVTGVSIATAQIREAVNVFIIALRSFEDVVKAYTLARRELPETISAFEVLDKSTVEVVKEKDFQVPKGSAFPISDEHPFFVVMETAGKDREIEDLRADRFLKNMLAQGVILEGAVARTPDEIESFWSWRSNTPRAIVQCGPSSIHFDISLEMPLLYDLVTATREWATKEGLIGTDIYAVYGYGHVGDGNMHLTIPALRDDEAVREKIDDFVYEWTSKHYGSCSAEHGMGLMKAPYLAFTKSENIINRMRDIKKLFDPNGIMNPYKVFPTKEQQAHGESIRRLAQPGC</sequence>
<evidence type="ECO:0000256" key="1">
    <source>
        <dbReference type="ARBA" id="ARBA00001974"/>
    </source>
</evidence>
<dbReference type="EMBL" id="CBTN010000029">
    <property type="protein sequence ID" value="CDH55401.1"/>
    <property type="molecule type" value="Genomic_DNA"/>
</dbReference>
<dbReference type="FunFam" id="3.30.465.10:FF:000001">
    <property type="entry name" value="D-2-hydroxyglutarate dehydrogenase, mitochondrial"/>
    <property type="match status" value="1"/>
</dbReference>
<dbReference type="InterPro" id="IPR016164">
    <property type="entry name" value="FAD-linked_Oxase-like_C"/>
</dbReference>
<dbReference type="SUPFAM" id="SSF56176">
    <property type="entry name" value="FAD-binding/transporter-associated domain-like"/>
    <property type="match status" value="1"/>
</dbReference>
<dbReference type="PROSITE" id="PS50817">
    <property type="entry name" value="INTEIN_N_TER"/>
    <property type="match status" value="1"/>
</dbReference>
<dbReference type="InterPro" id="IPR016166">
    <property type="entry name" value="FAD-bd_PCMH"/>
</dbReference>
<comment type="caution">
    <text evidence="8">The sequence shown here is derived from an EMBL/GenBank/DDBJ whole genome shotgun (WGS) entry which is preliminary data.</text>
</comment>
<dbReference type="STRING" id="1263082.A0A068S2C7"/>
<name>A0A068S2C7_9FUNG</name>
<dbReference type="AlphaFoldDB" id="A0A068S2C7"/>
<evidence type="ECO:0000256" key="6">
    <source>
        <dbReference type="ARBA" id="ARBA00051436"/>
    </source>
</evidence>
<gene>
    <name evidence="8" type="ORF">LCOR_06543.1</name>
</gene>
<dbReference type="InterPro" id="IPR006094">
    <property type="entry name" value="Oxid_FAD_bind_N"/>
</dbReference>
<evidence type="ECO:0000256" key="2">
    <source>
        <dbReference type="ARBA" id="ARBA00008000"/>
    </source>
</evidence>
<dbReference type="GO" id="GO:0071949">
    <property type="term" value="F:FAD binding"/>
    <property type="evidence" value="ECO:0007669"/>
    <property type="project" value="InterPro"/>
</dbReference>
<reference evidence="8" key="1">
    <citation type="submission" date="2013-08" db="EMBL/GenBank/DDBJ databases">
        <title>Gene expansion shapes genome architecture in the human pathogen Lichtheimia corymbifera: an evolutionary genomics analysis in the ancient terrestrial Mucorales (Mucoromycotina).</title>
        <authorList>
            <person name="Schwartze V.U."/>
            <person name="Winter S."/>
            <person name="Shelest E."/>
            <person name="Marcet-Houben M."/>
            <person name="Horn F."/>
            <person name="Wehner S."/>
            <person name="Hoffmann K."/>
            <person name="Riege K."/>
            <person name="Sammeth M."/>
            <person name="Nowrousian M."/>
            <person name="Valiante V."/>
            <person name="Linde J."/>
            <person name="Jacobsen I.D."/>
            <person name="Marz M."/>
            <person name="Brakhage A.A."/>
            <person name="Gabaldon T."/>
            <person name="Bocker S."/>
            <person name="Voigt K."/>
        </authorList>
    </citation>
    <scope>NUCLEOTIDE SEQUENCE [LARGE SCALE GENOMIC DNA]</scope>
    <source>
        <strain evidence="8">FSU 9682</strain>
    </source>
</reference>
<accession>A0A068S2C7</accession>
<evidence type="ECO:0000256" key="4">
    <source>
        <dbReference type="ARBA" id="ARBA00022827"/>
    </source>
</evidence>
<dbReference type="FunFam" id="3.30.43.10:FF:000011">
    <property type="entry name" value="D-lactate dehydrogenase (Cytochrome)"/>
    <property type="match status" value="1"/>
</dbReference>
<dbReference type="InterPro" id="IPR016169">
    <property type="entry name" value="FAD-bd_PCMH_sub2"/>
</dbReference>
<dbReference type="GO" id="GO:0005739">
    <property type="term" value="C:mitochondrion"/>
    <property type="evidence" value="ECO:0007669"/>
    <property type="project" value="TreeGrafter"/>
</dbReference>
<dbReference type="InterPro" id="IPR016167">
    <property type="entry name" value="FAD-bd_PCMH_sub1"/>
</dbReference>
<dbReference type="OrthoDB" id="5332616at2759"/>
<comment type="similarity">
    <text evidence="2">Belongs to the FAD-binding oxidoreductase/transferase type 4 family.</text>
</comment>
<evidence type="ECO:0000256" key="3">
    <source>
        <dbReference type="ARBA" id="ARBA00022630"/>
    </source>
</evidence>
<dbReference type="InterPro" id="IPR006141">
    <property type="entry name" value="Intein_N"/>
</dbReference>
<evidence type="ECO:0000256" key="5">
    <source>
        <dbReference type="ARBA" id="ARBA00023002"/>
    </source>
</evidence>